<organism evidence="2 3">
    <name type="scientific">Gossypium tomentosum</name>
    <name type="common">Hawaiian cotton</name>
    <name type="synonym">Gossypium sandvicense</name>
    <dbReference type="NCBI Taxonomy" id="34277"/>
    <lineage>
        <taxon>Eukaryota</taxon>
        <taxon>Viridiplantae</taxon>
        <taxon>Streptophyta</taxon>
        <taxon>Embryophyta</taxon>
        <taxon>Tracheophyta</taxon>
        <taxon>Spermatophyta</taxon>
        <taxon>Magnoliopsida</taxon>
        <taxon>eudicotyledons</taxon>
        <taxon>Gunneridae</taxon>
        <taxon>Pentapetalae</taxon>
        <taxon>rosids</taxon>
        <taxon>malvids</taxon>
        <taxon>Malvales</taxon>
        <taxon>Malvaceae</taxon>
        <taxon>Malvoideae</taxon>
        <taxon>Gossypium</taxon>
    </lineage>
</organism>
<dbReference type="AlphaFoldDB" id="A0A5D2NAM2"/>
<feature type="transmembrane region" description="Helical" evidence="1">
    <location>
        <begin position="20"/>
        <end position="41"/>
    </location>
</feature>
<accession>A0A5D2NAM2</accession>
<evidence type="ECO:0000313" key="2">
    <source>
        <dbReference type="EMBL" id="TYI00726.1"/>
    </source>
</evidence>
<keyword evidence="3" id="KW-1185">Reference proteome</keyword>
<evidence type="ECO:0000256" key="1">
    <source>
        <dbReference type="SAM" id="Phobius"/>
    </source>
</evidence>
<keyword evidence="1" id="KW-0472">Membrane</keyword>
<keyword evidence="1" id="KW-0812">Transmembrane</keyword>
<name>A0A5D2NAM2_GOSTO</name>
<evidence type="ECO:0000313" key="3">
    <source>
        <dbReference type="Proteomes" id="UP000322667"/>
    </source>
</evidence>
<protein>
    <submittedName>
        <fullName evidence="2">Uncharacterized protein</fullName>
    </submittedName>
</protein>
<keyword evidence="1" id="KW-1133">Transmembrane helix</keyword>
<dbReference type="EMBL" id="CM017620">
    <property type="protein sequence ID" value="TYI00726.1"/>
    <property type="molecule type" value="Genomic_DNA"/>
</dbReference>
<dbReference type="Proteomes" id="UP000322667">
    <property type="component" value="Chromosome A11"/>
</dbReference>
<proteinExistence type="predicted"/>
<reference evidence="2 3" key="1">
    <citation type="submission" date="2019-07" db="EMBL/GenBank/DDBJ databases">
        <title>WGS assembly of Gossypium tomentosum.</title>
        <authorList>
            <person name="Chen Z.J."/>
            <person name="Sreedasyam A."/>
            <person name="Ando A."/>
            <person name="Song Q."/>
            <person name="De L."/>
            <person name="Hulse-Kemp A."/>
            <person name="Ding M."/>
            <person name="Ye W."/>
            <person name="Kirkbride R."/>
            <person name="Jenkins J."/>
            <person name="Plott C."/>
            <person name="Lovell J."/>
            <person name="Lin Y.-M."/>
            <person name="Vaughn R."/>
            <person name="Liu B."/>
            <person name="Li W."/>
            <person name="Simpson S."/>
            <person name="Scheffler B."/>
            <person name="Saski C."/>
            <person name="Grover C."/>
            <person name="Hu G."/>
            <person name="Conover J."/>
            <person name="Carlson J."/>
            <person name="Shu S."/>
            <person name="Boston L."/>
            <person name="Williams M."/>
            <person name="Peterson D."/>
            <person name="Mcgee K."/>
            <person name="Jones D."/>
            <person name="Wendel J."/>
            <person name="Stelly D."/>
            <person name="Grimwood J."/>
            <person name="Schmutz J."/>
        </authorList>
    </citation>
    <scope>NUCLEOTIDE SEQUENCE [LARGE SCALE GENOMIC DNA]</scope>
    <source>
        <strain evidence="2">7179.01</strain>
    </source>
</reference>
<gene>
    <name evidence="2" type="ORF">ES332_A11G153500v1</name>
</gene>
<sequence>MAILGQSFISTCMLFVKFFFYYNFPFISLFYFQVVFFLLLFPPRHHRSSTSPHRRASSLSLGNIYNPSMYKPPLVGVPSRLSTLFGSSSLSIGLKRPFWRNQS</sequence>